<evidence type="ECO:0000313" key="11">
    <source>
        <dbReference type="Proteomes" id="UP000734854"/>
    </source>
</evidence>
<name>A0A8J5L0K0_ZINOF</name>
<evidence type="ECO:0000256" key="4">
    <source>
        <dbReference type="ARBA" id="ARBA00022475"/>
    </source>
</evidence>
<dbReference type="EMBL" id="JACMSC010000012">
    <property type="protein sequence ID" value="KAG6496946.1"/>
    <property type="molecule type" value="Genomic_DNA"/>
</dbReference>
<keyword evidence="7 8" id="KW-0472">Membrane</keyword>
<dbReference type="InterPro" id="IPR006702">
    <property type="entry name" value="CASP_dom"/>
</dbReference>
<comment type="similarity">
    <text evidence="2 8">Belongs to the Casparian strip membrane proteins (CASP) family.</text>
</comment>
<evidence type="ECO:0000256" key="7">
    <source>
        <dbReference type="ARBA" id="ARBA00023136"/>
    </source>
</evidence>
<gene>
    <name evidence="10" type="ORF">ZIOFF_044826</name>
</gene>
<organism evidence="10 11">
    <name type="scientific">Zingiber officinale</name>
    <name type="common">Ginger</name>
    <name type="synonym">Amomum zingiber</name>
    <dbReference type="NCBI Taxonomy" id="94328"/>
    <lineage>
        <taxon>Eukaryota</taxon>
        <taxon>Viridiplantae</taxon>
        <taxon>Streptophyta</taxon>
        <taxon>Embryophyta</taxon>
        <taxon>Tracheophyta</taxon>
        <taxon>Spermatophyta</taxon>
        <taxon>Magnoliopsida</taxon>
        <taxon>Liliopsida</taxon>
        <taxon>Zingiberales</taxon>
        <taxon>Zingiberaceae</taxon>
        <taxon>Zingiber</taxon>
    </lineage>
</organism>
<evidence type="ECO:0000256" key="3">
    <source>
        <dbReference type="ARBA" id="ARBA00011489"/>
    </source>
</evidence>
<evidence type="ECO:0000313" key="10">
    <source>
        <dbReference type="EMBL" id="KAG6496946.1"/>
    </source>
</evidence>
<keyword evidence="11" id="KW-1185">Reference proteome</keyword>
<feature type="transmembrane region" description="Helical" evidence="8">
    <location>
        <begin position="108"/>
        <end position="131"/>
    </location>
</feature>
<feature type="domain" description="Casparian strip membrane protein" evidence="9">
    <location>
        <begin position="48"/>
        <end position="204"/>
    </location>
</feature>
<evidence type="ECO:0000256" key="2">
    <source>
        <dbReference type="ARBA" id="ARBA00007651"/>
    </source>
</evidence>
<feature type="transmembrane region" description="Helical" evidence="8">
    <location>
        <begin position="48"/>
        <end position="69"/>
    </location>
</feature>
<evidence type="ECO:0000256" key="6">
    <source>
        <dbReference type="ARBA" id="ARBA00022989"/>
    </source>
</evidence>
<dbReference type="AlphaFoldDB" id="A0A8J5L0K0"/>
<dbReference type="InterPro" id="IPR044173">
    <property type="entry name" value="CASPL"/>
</dbReference>
<proteinExistence type="inferred from homology"/>
<reference evidence="10 11" key="1">
    <citation type="submission" date="2020-08" db="EMBL/GenBank/DDBJ databases">
        <title>Plant Genome Project.</title>
        <authorList>
            <person name="Zhang R.-G."/>
        </authorList>
    </citation>
    <scope>NUCLEOTIDE SEQUENCE [LARGE SCALE GENOMIC DNA]</scope>
    <source>
        <tissue evidence="10">Rhizome</tissue>
    </source>
</reference>
<evidence type="ECO:0000259" key="9">
    <source>
        <dbReference type="Pfam" id="PF04535"/>
    </source>
</evidence>
<comment type="caution">
    <text evidence="10">The sequence shown here is derived from an EMBL/GenBank/DDBJ whole genome shotgun (WGS) entry which is preliminary data.</text>
</comment>
<dbReference type="Pfam" id="PF04535">
    <property type="entry name" value="CASP_dom"/>
    <property type="match status" value="1"/>
</dbReference>
<dbReference type="NCBIfam" id="TIGR01569">
    <property type="entry name" value="A_tha_TIGR01569"/>
    <property type="match status" value="1"/>
</dbReference>
<dbReference type="PANTHER" id="PTHR36488">
    <property type="entry name" value="CASP-LIKE PROTEIN 1U1"/>
    <property type="match status" value="1"/>
</dbReference>
<sequence length="214" mass="22106">MDQSYTPNGGFDGVHYESGGGNVEYSSAKQMTTPPPRYVAAGSPTSTLFTIGLVLRGLVIVLTFISTVVMGVARERENIAVVVNYDPIIGATVYNGPYTTKSTYSSAFVYFLVANPVVFVYSVASLATAILNRAELSGVQLLLTVGDVAAAALLLSANGAAAAISVVLANGQVKLAGWTKICHVYGGFCSRVNVAVGLSTVAAAAYVLLVVVNG</sequence>
<dbReference type="InterPro" id="IPR006459">
    <property type="entry name" value="CASP/CASPL"/>
</dbReference>
<dbReference type="GO" id="GO:0005886">
    <property type="term" value="C:plasma membrane"/>
    <property type="evidence" value="ECO:0007669"/>
    <property type="project" value="UniProtKB-SubCell"/>
</dbReference>
<keyword evidence="5 8" id="KW-0812">Transmembrane</keyword>
<comment type="subunit">
    <text evidence="3 8">Homodimer and heterodimers.</text>
</comment>
<comment type="subcellular location">
    <subcellularLocation>
        <location evidence="1 8">Cell membrane</location>
        <topology evidence="1 8">Multi-pass membrane protein</topology>
    </subcellularLocation>
</comment>
<evidence type="ECO:0000256" key="8">
    <source>
        <dbReference type="RuleBase" id="RU361233"/>
    </source>
</evidence>
<feature type="transmembrane region" description="Helical" evidence="8">
    <location>
        <begin position="151"/>
        <end position="171"/>
    </location>
</feature>
<protein>
    <recommendedName>
        <fullName evidence="8">CASP-like protein</fullName>
    </recommendedName>
</protein>
<keyword evidence="6 8" id="KW-1133">Transmembrane helix</keyword>
<dbReference type="Proteomes" id="UP000734854">
    <property type="component" value="Unassembled WGS sequence"/>
</dbReference>
<evidence type="ECO:0000256" key="5">
    <source>
        <dbReference type="ARBA" id="ARBA00022692"/>
    </source>
</evidence>
<evidence type="ECO:0000256" key="1">
    <source>
        <dbReference type="ARBA" id="ARBA00004651"/>
    </source>
</evidence>
<keyword evidence="4 8" id="KW-1003">Cell membrane</keyword>
<feature type="transmembrane region" description="Helical" evidence="8">
    <location>
        <begin position="192"/>
        <end position="212"/>
    </location>
</feature>
<accession>A0A8J5L0K0</accession>
<dbReference type="PANTHER" id="PTHR36488:SF8">
    <property type="entry name" value="CASP-LIKE PROTEIN 1U1"/>
    <property type="match status" value="1"/>
</dbReference>